<gene>
    <name evidence="2" type="ORF">PCAMFM013_S018g000115</name>
</gene>
<keyword evidence="3" id="KW-1185">Reference proteome</keyword>
<sequence length="253" mass="28218">MVFVLQNRKRKREESPASLACQPSLTKSSSSPSSYEPLTSPDHTAKLPSFNLEKESYKPLLTSMSPSGSPRHESQEADETSDSDYEEGDAVLARGWPRHHHNLAKHGFRPVWTSPNEYPGDEIPADIREWLDDNGQRISHGWRDSNSDNEFGPGFYTADSLDYALEYEPDSEAWNAWVAKWKHLPLEIARQPTPAEYDTADFIKGAVSEIGQSVRGGSAVPTQSETNQLVACSYEGCKALSNSLQMIIFVVRS</sequence>
<dbReference type="Proteomes" id="UP000053732">
    <property type="component" value="Unassembled WGS sequence"/>
</dbReference>
<feature type="region of interest" description="Disordered" evidence="1">
    <location>
        <begin position="1"/>
        <end position="87"/>
    </location>
</feature>
<proteinExistence type="predicted"/>
<dbReference type="STRING" id="1429867.A0A0G4PJ52"/>
<evidence type="ECO:0000313" key="3">
    <source>
        <dbReference type="Proteomes" id="UP000053732"/>
    </source>
</evidence>
<dbReference type="EMBL" id="HG793151">
    <property type="protein sequence ID" value="CRL26422.1"/>
    <property type="molecule type" value="Genomic_DNA"/>
</dbReference>
<evidence type="ECO:0000256" key="1">
    <source>
        <dbReference type="SAM" id="MobiDB-lite"/>
    </source>
</evidence>
<feature type="compositionally biased region" description="Low complexity" evidence="1">
    <location>
        <begin position="23"/>
        <end position="41"/>
    </location>
</feature>
<evidence type="ECO:0000313" key="2">
    <source>
        <dbReference type="EMBL" id="CRL26422.1"/>
    </source>
</evidence>
<reference evidence="2 3" key="1">
    <citation type="journal article" date="2014" name="Nat. Commun.">
        <title>Multiple recent horizontal transfers of a large genomic region in cheese making fungi.</title>
        <authorList>
            <person name="Cheeseman K."/>
            <person name="Ropars J."/>
            <person name="Renault P."/>
            <person name="Dupont J."/>
            <person name="Gouzy J."/>
            <person name="Branca A."/>
            <person name="Abraham A.L."/>
            <person name="Ceppi M."/>
            <person name="Conseiller E."/>
            <person name="Debuchy R."/>
            <person name="Malagnac F."/>
            <person name="Goarin A."/>
            <person name="Silar P."/>
            <person name="Lacoste S."/>
            <person name="Sallet E."/>
            <person name="Bensimon A."/>
            <person name="Giraud T."/>
            <person name="Brygoo Y."/>
        </authorList>
    </citation>
    <scope>NUCLEOTIDE SEQUENCE [LARGE SCALE GENOMIC DNA]</scope>
    <source>
        <strain evidence="3">FM 013</strain>
    </source>
</reference>
<accession>A0A0G4PJ52</accession>
<organism evidence="2 3">
    <name type="scientific">Penicillium camemberti (strain FM 013)</name>
    <dbReference type="NCBI Taxonomy" id="1429867"/>
    <lineage>
        <taxon>Eukaryota</taxon>
        <taxon>Fungi</taxon>
        <taxon>Dikarya</taxon>
        <taxon>Ascomycota</taxon>
        <taxon>Pezizomycotina</taxon>
        <taxon>Eurotiomycetes</taxon>
        <taxon>Eurotiomycetidae</taxon>
        <taxon>Eurotiales</taxon>
        <taxon>Aspergillaceae</taxon>
        <taxon>Penicillium</taxon>
    </lineage>
</organism>
<name>A0A0G4PJ52_PENC3</name>
<feature type="compositionally biased region" description="Acidic residues" evidence="1">
    <location>
        <begin position="76"/>
        <end position="87"/>
    </location>
</feature>
<dbReference type="AlphaFoldDB" id="A0A0G4PJ52"/>
<protein>
    <submittedName>
        <fullName evidence="2">Str. FM013</fullName>
    </submittedName>
</protein>